<keyword evidence="4" id="KW-1185">Reference proteome</keyword>
<dbReference type="AlphaFoldDB" id="A0A1G4BCS3"/>
<keyword evidence="2" id="KW-1133">Transmembrane helix</keyword>
<reference evidence="3 4" key="1">
    <citation type="submission" date="2016-09" db="EMBL/GenBank/DDBJ databases">
        <authorList>
            <person name="Capua I."/>
            <person name="De Benedictis P."/>
            <person name="Joannis T."/>
            <person name="Lombin L.H."/>
            <person name="Cattoli G."/>
        </authorList>
    </citation>
    <scope>NUCLEOTIDE SEQUENCE [LARGE SCALE GENOMIC DNA]</scope>
    <source>
        <strain evidence="3 4">IMI 309357</strain>
    </source>
</reference>
<comment type="caution">
    <text evidence="3">The sequence shown here is derived from an EMBL/GenBank/DDBJ whole genome shotgun (WGS) entry which is preliminary data.</text>
</comment>
<feature type="compositionally biased region" description="Basic and acidic residues" evidence="1">
    <location>
        <begin position="24"/>
        <end position="34"/>
    </location>
</feature>
<keyword evidence="2" id="KW-0472">Membrane</keyword>
<organism evidence="3 4">
    <name type="scientific">Colletotrichum orchidophilum</name>
    <dbReference type="NCBI Taxonomy" id="1209926"/>
    <lineage>
        <taxon>Eukaryota</taxon>
        <taxon>Fungi</taxon>
        <taxon>Dikarya</taxon>
        <taxon>Ascomycota</taxon>
        <taxon>Pezizomycotina</taxon>
        <taxon>Sordariomycetes</taxon>
        <taxon>Hypocreomycetidae</taxon>
        <taxon>Glomerellales</taxon>
        <taxon>Glomerellaceae</taxon>
        <taxon>Colletotrichum</taxon>
    </lineage>
</organism>
<dbReference type="OrthoDB" id="10347131at2759"/>
<protein>
    <submittedName>
        <fullName evidence="3">Uncharacterized protein</fullName>
    </submittedName>
</protein>
<dbReference type="GeneID" id="34558601"/>
<name>A0A1G4BCS3_9PEZI</name>
<evidence type="ECO:0000313" key="3">
    <source>
        <dbReference type="EMBL" id="OHE99167.1"/>
    </source>
</evidence>
<accession>A0A1G4BCS3</accession>
<sequence>MAFLLFGYNPVPDATPQKAPTKTTHGESAKHTEVGSHGVSIHPPRWLTIRNFIYLVILGLVTTGVVFLADYIRTRTGHEAFIDHSVQLFSPGTPTDGGSKPQYMEVEKTSGRHFTRSSTAATTSTAAFDDTGLEIVFLVTAGTSLVLVELLC</sequence>
<dbReference type="RefSeq" id="XP_022476316.1">
    <property type="nucleotide sequence ID" value="XM_022617091.1"/>
</dbReference>
<feature type="region of interest" description="Disordered" evidence="1">
    <location>
        <begin position="14"/>
        <end position="37"/>
    </location>
</feature>
<evidence type="ECO:0000256" key="2">
    <source>
        <dbReference type="SAM" id="Phobius"/>
    </source>
</evidence>
<evidence type="ECO:0000256" key="1">
    <source>
        <dbReference type="SAM" id="MobiDB-lite"/>
    </source>
</evidence>
<dbReference type="Proteomes" id="UP000176998">
    <property type="component" value="Unassembled WGS sequence"/>
</dbReference>
<evidence type="ECO:0000313" key="4">
    <source>
        <dbReference type="Proteomes" id="UP000176998"/>
    </source>
</evidence>
<gene>
    <name evidence="3" type="ORF">CORC01_05448</name>
</gene>
<dbReference type="EMBL" id="MJBS01000038">
    <property type="protein sequence ID" value="OHE99167.1"/>
    <property type="molecule type" value="Genomic_DNA"/>
</dbReference>
<feature type="transmembrane region" description="Helical" evidence="2">
    <location>
        <begin position="52"/>
        <end position="72"/>
    </location>
</feature>
<keyword evidence="2" id="KW-0812">Transmembrane</keyword>
<proteinExistence type="predicted"/>